<dbReference type="UniPathway" id="UPA00275"/>
<evidence type="ECO:0008006" key="2">
    <source>
        <dbReference type="Google" id="ProtNLM"/>
    </source>
</evidence>
<feature type="non-terminal residue" evidence="1">
    <location>
        <position position="44"/>
    </location>
</feature>
<protein>
    <recommendedName>
        <fullName evidence="2">3,4-dihydroxy-2-butanone-4-phosphate synthase</fullName>
    </recommendedName>
</protein>
<name>A0A382N1K0_9ZZZZ</name>
<dbReference type="Pfam" id="PF00926">
    <property type="entry name" value="DHBP_synthase"/>
    <property type="match status" value="1"/>
</dbReference>
<organism evidence="1">
    <name type="scientific">marine metagenome</name>
    <dbReference type="NCBI Taxonomy" id="408172"/>
    <lineage>
        <taxon>unclassified sequences</taxon>
        <taxon>metagenomes</taxon>
        <taxon>ecological metagenomes</taxon>
    </lineage>
</organism>
<dbReference type="AlphaFoldDB" id="A0A382N1K0"/>
<sequence>MAAKKITGKFDSIETVLRDIACGKMVVVVDDADRENEGDLIMAA</sequence>
<proteinExistence type="predicted"/>
<dbReference type="EMBL" id="UINC01096609">
    <property type="protein sequence ID" value="SVC53632.1"/>
    <property type="molecule type" value="Genomic_DNA"/>
</dbReference>
<dbReference type="GO" id="GO:0008686">
    <property type="term" value="F:3,4-dihydroxy-2-butanone-4-phosphate synthase activity"/>
    <property type="evidence" value="ECO:0007669"/>
    <property type="project" value="InterPro"/>
</dbReference>
<reference evidence="1" key="1">
    <citation type="submission" date="2018-05" db="EMBL/GenBank/DDBJ databases">
        <authorList>
            <person name="Lanie J.A."/>
            <person name="Ng W.-L."/>
            <person name="Kazmierczak K.M."/>
            <person name="Andrzejewski T.M."/>
            <person name="Davidsen T.M."/>
            <person name="Wayne K.J."/>
            <person name="Tettelin H."/>
            <person name="Glass J.I."/>
            <person name="Rusch D."/>
            <person name="Podicherti R."/>
            <person name="Tsui H.-C.T."/>
            <person name="Winkler M.E."/>
        </authorList>
    </citation>
    <scope>NUCLEOTIDE SEQUENCE</scope>
</reference>
<dbReference type="Gene3D" id="3.90.870.10">
    <property type="entry name" value="DHBP synthase"/>
    <property type="match status" value="1"/>
</dbReference>
<accession>A0A382N1K0</accession>
<evidence type="ECO:0000313" key="1">
    <source>
        <dbReference type="EMBL" id="SVC53632.1"/>
    </source>
</evidence>
<dbReference type="GO" id="GO:0009231">
    <property type="term" value="P:riboflavin biosynthetic process"/>
    <property type="evidence" value="ECO:0007669"/>
    <property type="project" value="UniProtKB-UniPathway"/>
</dbReference>
<dbReference type="InterPro" id="IPR000422">
    <property type="entry name" value="DHBP_synthase_RibB"/>
</dbReference>
<dbReference type="SUPFAM" id="SSF55821">
    <property type="entry name" value="YrdC/RibB"/>
    <property type="match status" value="1"/>
</dbReference>
<gene>
    <name evidence="1" type="ORF">METZ01_LOCUS306486</name>
</gene>
<dbReference type="InterPro" id="IPR017945">
    <property type="entry name" value="DHBP_synth_RibB-like_a/b_dom"/>
</dbReference>